<evidence type="ECO:0000313" key="1">
    <source>
        <dbReference type="EMBL" id="KAK8481770.1"/>
    </source>
</evidence>
<protein>
    <submittedName>
        <fullName evidence="1">Uncharacterized protein</fullName>
    </submittedName>
</protein>
<comment type="caution">
    <text evidence="1">The sequence shown here is derived from an EMBL/GenBank/DDBJ whole genome shotgun (WGS) entry which is preliminary data.</text>
</comment>
<gene>
    <name evidence="1" type="ORF">V6N11_063516</name>
</gene>
<reference evidence="1 2" key="1">
    <citation type="journal article" date="2024" name="G3 (Bethesda)">
        <title>Genome assembly of Hibiscus sabdariffa L. provides insights into metabolisms of medicinal natural products.</title>
        <authorList>
            <person name="Kim T."/>
        </authorList>
    </citation>
    <scope>NUCLEOTIDE SEQUENCE [LARGE SCALE GENOMIC DNA]</scope>
    <source>
        <strain evidence="1">TK-2024</strain>
        <tissue evidence="1">Old leaves</tissue>
    </source>
</reference>
<accession>A0ABR1ZMD6</accession>
<proteinExistence type="predicted"/>
<sequence length="75" mass="8254">MLPAKRSLHGACENAEISHAVCSMRPVSDATLHGPPAMELHHPTWTGRELQICCRLLELSTFSTSEIKKSKILVS</sequence>
<keyword evidence="2" id="KW-1185">Reference proteome</keyword>
<organism evidence="1 2">
    <name type="scientific">Hibiscus sabdariffa</name>
    <name type="common">roselle</name>
    <dbReference type="NCBI Taxonomy" id="183260"/>
    <lineage>
        <taxon>Eukaryota</taxon>
        <taxon>Viridiplantae</taxon>
        <taxon>Streptophyta</taxon>
        <taxon>Embryophyta</taxon>
        <taxon>Tracheophyta</taxon>
        <taxon>Spermatophyta</taxon>
        <taxon>Magnoliopsida</taxon>
        <taxon>eudicotyledons</taxon>
        <taxon>Gunneridae</taxon>
        <taxon>Pentapetalae</taxon>
        <taxon>rosids</taxon>
        <taxon>malvids</taxon>
        <taxon>Malvales</taxon>
        <taxon>Malvaceae</taxon>
        <taxon>Malvoideae</taxon>
        <taxon>Hibiscus</taxon>
    </lineage>
</organism>
<dbReference type="Proteomes" id="UP001396334">
    <property type="component" value="Unassembled WGS sequence"/>
</dbReference>
<name>A0ABR1ZMD6_9ROSI</name>
<evidence type="ECO:0000313" key="2">
    <source>
        <dbReference type="Proteomes" id="UP001396334"/>
    </source>
</evidence>
<dbReference type="EMBL" id="JBBPBN010000855">
    <property type="protein sequence ID" value="KAK8481770.1"/>
    <property type="molecule type" value="Genomic_DNA"/>
</dbReference>